<comment type="caution">
    <text evidence="2">The sequence shown here is derived from an EMBL/GenBank/DDBJ whole genome shotgun (WGS) entry which is preliminary data.</text>
</comment>
<evidence type="ECO:0000313" key="3">
    <source>
        <dbReference type="Proteomes" id="UP000287124"/>
    </source>
</evidence>
<keyword evidence="3" id="KW-1185">Reference proteome</keyword>
<organism evidence="2 3">
    <name type="scientific">Fusarium euwallaceae</name>
    <dbReference type="NCBI Taxonomy" id="1147111"/>
    <lineage>
        <taxon>Eukaryota</taxon>
        <taxon>Fungi</taxon>
        <taxon>Dikarya</taxon>
        <taxon>Ascomycota</taxon>
        <taxon>Pezizomycotina</taxon>
        <taxon>Sordariomycetes</taxon>
        <taxon>Hypocreomycetidae</taxon>
        <taxon>Hypocreales</taxon>
        <taxon>Nectriaceae</taxon>
        <taxon>Fusarium</taxon>
        <taxon>Fusarium solani species complex</taxon>
    </lineage>
</organism>
<name>A0A430M9G3_9HYPO</name>
<evidence type="ECO:0000313" key="2">
    <source>
        <dbReference type="EMBL" id="RTE84631.1"/>
    </source>
</evidence>
<feature type="transmembrane region" description="Helical" evidence="1">
    <location>
        <begin position="33"/>
        <end position="54"/>
    </location>
</feature>
<evidence type="ECO:0000256" key="1">
    <source>
        <dbReference type="SAM" id="Phobius"/>
    </source>
</evidence>
<dbReference type="AlphaFoldDB" id="A0A430M9G3"/>
<dbReference type="Proteomes" id="UP000287124">
    <property type="component" value="Unassembled WGS sequence"/>
</dbReference>
<keyword evidence="1" id="KW-1133">Transmembrane helix</keyword>
<sequence>MAYQDSHLIPAMDPEAFAKGLFIITFQGRDPDFGTAVIACFVILLVATAVAELIISAGRNISFIVHVFVLSVAIAHIVLNELPVQETLIEQWLTSLRRHPNTAHFFA</sequence>
<accession>A0A430M9G3</accession>
<gene>
    <name evidence="2" type="ORF">BHE90_000740</name>
</gene>
<reference evidence="2 3" key="1">
    <citation type="submission" date="2017-06" db="EMBL/GenBank/DDBJ databases">
        <title>Comparative genomic analysis of Ambrosia Fusariam Clade fungi.</title>
        <authorList>
            <person name="Stajich J.E."/>
            <person name="Carrillo J."/>
            <person name="Kijimoto T."/>
            <person name="Eskalen A."/>
            <person name="O'Donnell K."/>
            <person name="Kasson M."/>
        </authorList>
    </citation>
    <scope>NUCLEOTIDE SEQUENCE [LARGE SCALE GENOMIC DNA]</scope>
    <source>
        <strain evidence="2 3">UCR1854</strain>
    </source>
</reference>
<protein>
    <submittedName>
        <fullName evidence="2">Uncharacterized protein</fullName>
    </submittedName>
</protein>
<keyword evidence="1" id="KW-0472">Membrane</keyword>
<proteinExistence type="predicted"/>
<keyword evidence="1" id="KW-0812">Transmembrane</keyword>
<dbReference type="EMBL" id="MIKF01000005">
    <property type="protein sequence ID" value="RTE84631.1"/>
    <property type="molecule type" value="Genomic_DNA"/>
</dbReference>
<feature type="transmembrane region" description="Helical" evidence="1">
    <location>
        <begin position="61"/>
        <end position="79"/>
    </location>
</feature>